<name>A0A0U2XEI8_9ENTE</name>
<evidence type="ECO:0000313" key="2">
    <source>
        <dbReference type="Proteomes" id="UP000067523"/>
    </source>
</evidence>
<accession>A0A0U2XEI8</accession>
<dbReference type="EMBL" id="CP013655">
    <property type="protein sequence ID" value="ALS38488.1"/>
    <property type="molecule type" value="Genomic_DNA"/>
</dbReference>
<gene>
    <name evidence="1" type="ORF">ATZ35_15445</name>
</gene>
<sequence>MEHHIQVKYYKDREKDIIEYKGVKKKNSKYLIHKIRWKEIHSDNIKMDSVAYLLHCLEHDIVKDNRIKNTDRVTVYLSLDKYYLDILNKAKQGKSAYSNLKTITNGQDRKYLIKWLKIIQKIYVKKQVSIDFKCDTGIDMNIFKLQKNYTNKYKSSYIVEQAKNTTSEEKEARREQFKVAFKQKKLNYDDLINR</sequence>
<organism evidence="1 2">
    <name type="scientific">Enterococcus rotai</name>
    <dbReference type="NCBI Taxonomy" id="118060"/>
    <lineage>
        <taxon>Bacteria</taxon>
        <taxon>Bacillati</taxon>
        <taxon>Bacillota</taxon>
        <taxon>Bacilli</taxon>
        <taxon>Lactobacillales</taxon>
        <taxon>Enterococcaceae</taxon>
        <taxon>Enterococcus</taxon>
    </lineage>
</organism>
<dbReference type="KEGG" id="erx:ATZ35_15445"/>
<dbReference type="RefSeq" id="WP_208928038.1">
    <property type="nucleotide sequence ID" value="NZ_CP013655.1"/>
</dbReference>
<dbReference type="Proteomes" id="UP000067523">
    <property type="component" value="Chromosome"/>
</dbReference>
<keyword evidence="2" id="KW-1185">Reference proteome</keyword>
<proteinExistence type="predicted"/>
<reference evidence="2" key="1">
    <citation type="submission" date="2015-12" db="EMBL/GenBank/DDBJ databases">
        <authorList>
            <person name="Lauer A."/>
            <person name="Humrighouse B."/>
            <person name="Loparev V."/>
            <person name="Shewmaker P.L."/>
            <person name="Whitney A.M."/>
            <person name="McLaughlin R.W."/>
        </authorList>
    </citation>
    <scope>NUCLEOTIDE SEQUENCE [LARGE SCALE GENOMIC DNA]</scope>
    <source>
        <strain evidence="2">LMG 26678</strain>
    </source>
</reference>
<evidence type="ECO:0000313" key="1">
    <source>
        <dbReference type="EMBL" id="ALS38488.1"/>
    </source>
</evidence>
<protein>
    <submittedName>
        <fullName evidence="1">Uncharacterized protein</fullName>
    </submittedName>
</protein>
<dbReference type="AlphaFoldDB" id="A0A0U2XEI8"/>